<dbReference type="Gene3D" id="3.40.50.2300">
    <property type="match status" value="1"/>
</dbReference>
<dbReference type="CDD" id="cd17535">
    <property type="entry name" value="REC_NarL-like"/>
    <property type="match status" value="1"/>
</dbReference>
<keyword evidence="3 8" id="KW-0238">DNA-binding</keyword>
<evidence type="ECO:0000256" key="1">
    <source>
        <dbReference type="ARBA" id="ARBA00022553"/>
    </source>
</evidence>
<evidence type="ECO:0000256" key="5">
    <source>
        <dbReference type="PROSITE-ProRule" id="PRU00169"/>
    </source>
</evidence>
<name>A0A8J3YIU8_9ACTN</name>
<evidence type="ECO:0000259" key="6">
    <source>
        <dbReference type="PROSITE" id="PS50043"/>
    </source>
</evidence>
<dbReference type="RefSeq" id="WP_203899681.1">
    <property type="nucleotide sequence ID" value="NZ_BOPF01000009.1"/>
</dbReference>
<dbReference type="Pfam" id="PF00196">
    <property type="entry name" value="GerE"/>
    <property type="match status" value="1"/>
</dbReference>
<dbReference type="InterPro" id="IPR058245">
    <property type="entry name" value="NreC/VraR/RcsB-like_REC"/>
</dbReference>
<organism evidence="8 9">
    <name type="scientific">Virgisporangium aliadipatigenens</name>
    <dbReference type="NCBI Taxonomy" id="741659"/>
    <lineage>
        <taxon>Bacteria</taxon>
        <taxon>Bacillati</taxon>
        <taxon>Actinomycetota</taxon>
        <taxon>Actinomycetes</taxon>
        <taxon>Micromonosporales</taxon>
        <taxon>Micromonosporaceae</taxon>
        <taxon>Virgisporangium</taxon>
    </lineage>
</organism>
<dbReference type="SUPFAM" id="SSF52172">
    <property type="entry name" value="CheY-like"/>
    <property type="match status" value="1"/>
</dbReference>
<dbReference type="EMBL" id="BOPF01000009">
    <property type="protein sequence ID" value="GIJ46154.1"/>
    <property type="molecule type" value="Genomic_DNA"/>
</dbReference>
<dbReference type="InterPro" id="IPR000792">
    <property type="entry name" value="Tscrpt_reg_LuxR_C"/>
</dbReference>
<dbReference type="Pfam" id="PF00072">
    <property type="entry name" value="Response_reg"/>
    <property type="match status" value="1"/>
</dbReference>
<dbReference type="AlphaFoldDB" id="A0A8J3YIU8"/>
<dbReference type="SMART" id="SM00421">
    <property type="entry name" value="HTH_LUXR"/>
    <property type="match status" value="1"/>
</dbReference>
<dbReference type="GO" id="GO:0006355">
    <property type="term" value="P:regulation of DNA-templated transcription"/>
    <property type="evidence" value="ECO:0007669"/>
    <property type="project" value="InterPro"/>
</dbReference>
<evidence type="ECO:0000256" key="2">
    <source>
        <dbReference type="ARBA" id="ARBA00023015"/>
    </source>
</evidence>
<evidence type="ECO:0000256" key="4">
    <source>
        <dbReference type="ARBA" id="ARBA00023163"/>
    </source>
</evidence>
<feature type="domain" description="HTH luxR-type" evidence="6">
    <location>
        <begin position="147"/>
        <end position="212"/>
    </location>
</feature>
<evidence type="ECO:0000313" key="9">
    <source>
        <dbReference type="Proteomes" id="UP000619260"/>
    </source>
</evidence>
<dbReference type="PROSITE" id="PS00622">
    <property type="entry name" value="HTH_LUXR_1"/>
    <property type="match status" value="1"/>
</dbReference>
<dbReference type="CDD" id="cd06170">
    <property type="entry name" value="LuxR_C_like"/>
    <property type="match status" value="1"/>
</dbReference>
<evidence type="ECO:0000259" key="7">
    <source>
        <dbReference type="PROSITE" id="PS50110"/>
    </source>
</evidence>
<dbReference type="InterPro" id="IPR039420">
    <property type="entry name" value="WalR-like"/>
</dbReference>
<dbReference type="Proteomes" id="UP000619260">
    <property type="component" value="Unassembled WGS sequence"/>
</dbReference>
<dbReference type="PANTHER" id="PTHR43214:SF24">
    <property type="entry name" value="TRANSCRIPTIONAL REGULATORY PROTEIN NARL-RELATED"/>
    <property type="match status" value="1"/>
</dbReference>
<protein>
    <submittedName>
        <fullName evidence="8">DNA-binding response regulator</fullName>
    </submittedName>
</protein>
<keyword evidence="4" id="KW-0804">Transcription</keyword>
<dbReference type="PANTHER" id="PTHR43214">
    <property type="entry name" value="TWO-COMPONENT RESPONSE REGULATOR"/>
    <property type="match status" value="1"/>
</dbReference>
<evidence type="ECO:0000256" key="3">
    <source>
        <dbReference type="ARBA" id="ARBA00023125"/>
    </source>
</evidence>
<dbReference type="InterPro" id="IPR016032">
    <property type="entry name" value="Sig_transdc_resp-reg_C-effctor"/>
</dbReference>
<dbReference type="PRINTS" id="PR00038">
    <property type="entry name" value="HTHLUXR"/>
</dbReference>
<dbReference type="InterPro" id="IPR001789">
    <property type="entry name" value="Sig_transdc_resp-reg_receiver"/>
</dbReference>
<accession>A0A8J3YIU8</accession>
<sequence>MTGPIRVLIADDDRLVRSAIGLILRPMPDIDVVAEAADGRQAVELTVRHRPDVALLDIRMPGLDGLGALREIRRLASATAVIVLTTFGEDAYVAEALGDGAAGFLLKDSAPDELPAAVRAVAAGDAFLSPAITRLVLARLPAPPTVDGAAVAALSAREREVLVLLGQGLSNAEIGTRLFVSEGTVKTHMYRVFTKLGCESRVQAALLAQRAGLLD</sequence>
<dbReference type="GO" id="GO:0000160">
    <property type="term" value="P:phosphorelay signal transduction system"/>
    <property type="evidence" value="ECO:0007669"/>
    <property type="project" value="InterPro"/>
</dbReference>
<keyword evidence="1 5" id="KW-0597">Phosphoprotein</keyword>
<dbReference type="PROSITE" id="PS50110">
    <property type="entry name" value="RESPONSE_REGULATORY"/>
    <property type="match status" value="1"/>
</dbReference>
<dbReference type="PROSITE" id="PS50043">
    <property type="entry name" value="HTH_LUXR_2"/>
    <property type="match status" value="1"/>
</dbReference>
<proteinExistence type="predicted"/>
<keyword evidence="2" id="KW-0805">Transcription regulation</keyword>
<evidence type="ECO:0000313" key="8">
    <source>
        <dbReference type="EMBL" id="GIJ46154.1"/>
    </source>
</evidence>
<keyword evidence="9" id="KW-1185">Reference proteome</keyword>
<gene>
    <name evidence="8" type="ORF">Val02_30400</name>
</gene>
<dbReference type="SUPFAM" id="SSF46894">
    <property type="entry name" value="C-terminal effector domain of the bipartite response regulators"/>
    <property type="match status" value="1"/>
</dbReference>
<feature type="domain" description="Response regulatory" evidence="7">
    <location>
        <begin position="6"/>
        <end position="122"/>
    </location>
</feature>
<comment type="caution">
    <text evidence="8">The sequence shown here is derived from an EMBL/GenBank/DDBJ whole genome shotgun (WGS) entry which is preliminary data.</text>
</comment>
<dbReference type="InterPro" id="IPR011006">
    <property type="entry name" value="CheY-like_superfamily"/>
</dbReference>
<feature type="modified residue" description="4-aspartylphosphate" evidence="5">
    <location>
        <position position="57"/>
    </location>
</feature>
<dbReference type="GO" id="GO:0003677">
    <property type="term" value="F:DNA binding"/>
    <property type="evidence" value="ECO:0007669"/>
    <property type="project" value="UniProtKB-KW"/>
</dbReference>
<dbReference type="SMART" id="SM00448">
    <property type="entry name" value="REC"/>
    <property type="match status" value="1"/>
</dbReference>
<reference evidence="8" key="1">
    <citation type="submission" date="2021-01" db="EMBL/GenBank/DDBJ databases">
        <title>Whole genome shotgun sequence of Virgisporangium aliadipatigenens NBRC 105644.</title>
        <authorList>
            <person name="Komaki H."/>
            <person name="Tamura T."/>
        </authorList>
    </citation>
    <scope>NUCLEOTIDE SEQUENCE</scope>
    <source>
        <strain evidence="8">NBRC 105644</strain>
    </source>
</reference>